<reference evidence="1" key="1">
    <citation type="submission" date="2022-03" db="EMBL/GenBank/DDBJ databases">
        <authorList>
            <person name="Martin C."/>
        </authorList>
    </citation>
    <scope>NUCLEOTIDE SEQUENCE</scope>
</reference>
<dbReference type="EMBL" id="CAIIXF020000005">
    <property type="protein sequence ID" value="CAH1783351.1"/>
    <property type="molecule type" value="Genomic_DNA"/>
</dbReference>
<accession>A0A8S4NN88</accession>
<dbReference type="Proteomes" id="UP000749559">
    <property type="component" value="Unassembled WGS sequence"/>
</dbReference>
<feature type="non-terminal residue" evidence="1">
    <location>
        <position position="140"/>
    </location>
</feature>
<gene>
    <name evidence="1" type="ORF">OFUS_LOCUS9698</name>
</gene>
<dbReference type="PANTHER" id="PTHR16897">
    <property type="entry name" value="OS10G0105400 PROTEIN"/>
    <property type="match status" value="1"/>
</dbReference>
<protein>
    <submittedName>
        <fullName evidence="1">Uncharacterized protein</fullName>
    </submittedName>
</protein>
<comment type="caution">
    <text evidence="1">The sequence shown here is derived from an EMBL/GenBank/DDBJ whole genome shotgun (WGS) entry which is preliminary data.</text>
</comment>
<organism evidence="1 2">
    <name type="scientific">Owenia fusiformis</name>
    <name type="common">Polychaete worm</name>
    <dbReference type="NCBI Taxonomy" id="6347"/>
    <lineage>
        <taxon>Eukaryota</taxon>
        <taxon>Metazoa</taxon>
        <taxon>Spiralia</taxon>
        <taxon>Lophotrochozoa</taxon>
        <taxon>Annelida</taxon>
        <taxon>Polychaeta</taxon>
        <taxon>Sedentaria</taxon>
        <taxon>Canalipalpata</taxon>
        <taxon>Sabellida</taxon>
        <taxon>Oweniida</taxon>
        <taxon>Oweniidae</taxon>
        <taxon>Owenia</taxon>
    </lineage>
</organism>
<proteinExistence type="predicted"/>
<evidence type="ECO:0000313" key="2">
    <source>
        <dbReference type="Proteomes" id="UP000749559"/>
    </source>
</evidence>
<dbReference type="PANTHER" id="PTHR16897:SF2">
    <property type="entry name" value="OS03G0226600 PROTEIN"/>
    <property type="match status" value="1"/>
</dbReference>
<keyword evidence="2" id="KW-1185">Reference proteome</keyword>
<dbReference type="AlphaFoldDB" id="A0A8S4NN88"/>
<feature type="non-terminal residue" evidence="1">
    <location>
        <position position="1"/>
    </location>
</feature>
<name>A0A8S4NN88_OWEFU</name>
<evidence type="ECO:0000313" key="1">
    <source>
        <dbReference type="EMBL" id="CAH1783351.1"/>
    </source>
</evidence>
<sequence length="140" mass="15371">VLVDMTNPVRGWMKDGLDKDIDRNFTSKTASVLVNWGGFEDPESGIDDYSLAVYRRRLSGGTDEMSIIHQPESVGGTVNSINWHHFHHHHGDFLYVEMQTTNGAGSTITTTSSGVTVDLTAPEVQYLGDGVEPETNAQFS</sequence>